<dbReference type="Gene3D" id="3.30.420.40">
    <property type="match status" value="1"/>
</dbReference>
<organism evidence="1 2">
    <name type="scientific">Mya arenaria</name>
    <name type="common">Soft-shell clam</name>
    <dbReference type="NCBI Taxonomy" id="6604"/>
    <lineage>
        <taxon>Eukaryota</taxon>
        <taxon>Metazoa</taxon>
        <taxon>Spiralia</taxon>
        <taxon>Lophotrochozoa</taxon>
        <taxon>Mollusca</taxon>
        <taxon>Bivalvia</taxon>
        <taxon>Autobranchia</taxon>
        <taxon>Heteroconchia</taxon>
        <taxon>Euheterodonta</taxon>
        <taxon>Imparidentia</taxon>
        <taxon>Neoheterodontei</taxon>
        <taxon>Myida</taxon>
        <taxon>Myoidea</taxon>
        <taxon>Myidae</taxon>
        <taxon>Mya</taxon>
    </lineage>
</organism>
<dbReference type="SUPFAM" id="SSF51156">
    <property type="entry name" value="Insect cysteine-rich antifreeze protein"/>
    <property type="match status" value="1"/>
</dbReference>
<dbReference type="InterPro" id="IPR043129">
    <property type="entry name" value="ATPase_NBD"/>
</dbReference>
<gene>
    <name evidence="1" type="ORF">MAR_027940</name>
</gene>
<feature type="non-terminal residue" evidence="1">
    <location>
        <position position="1"/>
    </location>
</feature>
<dbReference type="EMBL" id="CP111013">
    <property type="protein sequence ID" value="WAQ95250.1"/>
    <property type="molecule type" value="Genomic_DNA"/>
</dbReference>
<proteinExistence type="predicted"/>
<dbReference type="Proteomes" id="UP001164746">
    <property type="component" value="Chromosome 2"/>
</dbReference>
<accession>A0ABY7DEU7</accession>
<reference evidence="1" key="1">
    <citation type="submission" date="2022-11" db="EMBL/GenBank/DDBJ databases">
        <title>Centuries of genome instability and evolution in soft-shell clam transmissible cancer (bioRxiv).</title>
        <authorList>
            <person name="Hart S.F.M."/>
            <person name="Yonemitsu M.A."/>
            <person name="Giersch R.M."/>
            <person name="Beal B.F."/>
            <person name="Arriagada G."/>
            <person name="Davis B.W."/>
            <person name="Ostrander E.A."/>
            <person name="Goff S.P."/>
            <person name="Metzger M.J."/>
        </authorList>
    </citation>
    <scope>NUCLEOTIDE SEQUENCE</scope>
    <source>
        <strain evidence="1">MELC-2E11</strain>
        <tissue evidence="1">Siphon/mantle</tissue>
    </source>
</reference>
<dbReference type="InterPro" id="IPR016133">
    <property type="entry name" value="Insect_cyst_antifreeze_prot"/>
</dbReference>
<dbReference type="SUPFAM" id="SSF53067">
    <property type="entry name" value="Actin-like ATPase domain"/>
    <property type="match status" value="1"/>
</dbReference>
<evidence type="ECO:0000313" key="2">
    <source>
        <dbReference type="Proteomes" id="UP001164746"/>
    </source>
</evidence>
<dbReference type="PANTHER" id="PTHR14187">
    <property type="entry name" value="ALPHA KINASE/ELONGATION FACTOR 2 KINASE"/>
    <property type="match status" value="1"/>
</dbReference>
<dbReference type="Gene3D" id="2.160.20.50">
    <property type="entry name" value="Insect antifreeze protein"/>
    <property type="match status" value="1"/>
</dbReference>
<protein>
    <submittedName>
        <fullName evidence="1">HS12A-like protein</fullName>
    </submittedName>
</protein>
<keyword evidence="2" id="KW-1185">Reference proteome</keyword>
<name>A0ABY7DEU7_MYAAR</name>
<evidence type="ECO:0000313" key="1">
    <source>
        <dbReference type="EMBL" id="WAQ95250.1"/>
    </source>
</evidence>
<sequence length="593" mass="66324">MTCVDHQQYEIGLTCVDHKHCEIGLTCVDHQHCQKGLTCFDHQQCEIGLTCVDNKRCEIGLTCVDNKRCEIGLTCVDHKQWEIGLTCVDHKQWEIGLKCVHHKQGEIGLTCVDHKQCEIGLTCVDLSSVHTNTEFCFIFLLHPGQQILVRIKVCVKPELKVAGHIQAKLLVQHLSLVGKAVSFIKTCKVMASKYLLVASIDFGTTFSGWAFSFKHEFERDPLKVFAKQWTGEHVSLKAPTCALIRPDGRSMEAFGYEAENRYAELAIENCHHSWFYFKRFKMLLDTVIEDALGKKLTAKTVFSLCGTVDITVHEVLANGGLRELHKASGGAWGGTKVDEAYEKFLDEVTGVYKESVSFIGDKLRVEAKIAMKFFDIPIDSIIAHVSSLIQKPTVSGCSVIVMVGGFSESTLLQDRIRSKFSTMDVITPNEAGTVVLKGAVIFGHNPGAIAQRVLKITYGQEITHAFKEECLREHPEADRERDDNGEMRCFNIIDIHARAGQAVTDGQEQPEQVYTPLYDDQAELECSILTSEIDNPKYVTDCHEIGKWCFPIPDTSLGRSREFGVTFMFGGTEVVVKVVDKVSKVEKKIHLDC</sequence>
<dbReference type="PANTHER" id="PTHR14187:SF5">
    <property type="entry name" value="HEAT SHOCK 70 KDA PROTEIN 12A"/>
    <property type="match status" value="1"/>
</dbReference>